<evidence type="ECO:0000256" key="2">
    <source>
        <dbReference type="RuleBase" id="RU003707"/>
    </source>
</evidence>
<dbReference type="AlphaFoldDB" id="A0A147HAD8"/>
<dbReference type="EMBL" id="LDSL01000024">
    <property type="protein sequence ID" value="KTT26916.1"/>
    <property type="molecule type" value="Genomic_DNA"/>
</dbReference>
<name>A0A147HAD8_9BURK</name>
<comment type="caution">
    <text evidence="3">The sequence shown here is derived from an EMBL/GenBank/DDBJ whole genome shotgun (WGS) entry which is preliminary data.</text>
</comment>
<dbReference type="InterPro" id="IPR018376">
    <property type="entry name" value="Enoyl-CoA_hyd/isom_CS"/>
</dbReference>
<organism evidence="3 4">
    <name type="scientific">Pseudacidovorax intermedius</name>
    <dbReference type="NCBI Taxonomy" id="433924"/>
    <lineage>
        <taxon>Bacteria</taxon>
        <taxon>Pseudomonadati</taxon>
        <taxon>Pseudomonadota</taxon>
        <taxon>Betaproteobacteria</taxon>
        <taxon>Burkholderiales</taxon>
        <taxon>Comamonadaceae</taxon>
        <taxon>Pseudacidovorax</taxon>
    </lineage>
</organism>
<dbReference type="InterPro" id="IPR029045">
    <property type="entry name" value="ClpP/crotonase-like_dom_sf"/>
</dbReference>
<dbReference type="PANTHER" id="PTHR42964:SF1">
    <property type="entry name" value="POLYKETIDE BIOSYNTHESIS ENOYL-COA HYDRATASE PKSH-RELATED"/>
    <property type="match status" value="1"/>
</dbReference>
<dbReference type="PATRIC" id="fig|433924.3.peg.2340"/>
<dbReference type="RefSeq" id="WP_058640549.1">
    <property type="nucleotide sequence ID" value="NZ_LDSL01000024.1"/>
</dbReference>
<dbReference type="SUPFAM" id="SSF52096">
    <property type="entry name" value="ClpP/crotonase"/>
    <property type="match status" value="1"/>
</dbReference>
<dbReference type="Pfam" id="PF00378">
    <property type="entry name" value="ECH_1"/>
    <property type="match status" value="1"/>
</dbReference>
<dbReference type="Gene3D" id="1.10.12.10">
    <property type="entry name" value="Lyase 2-enoyl-coa Hydratase, Chain A, domain 2"/>
    <property type="match status" value="1"/>
</dbReference>
<evidence type="ECO:0000256" key="1">
    <source>
        <dbReference type="ARBA" id="ARBA00005254"/>
    </source>
</evidence>
<sequence length="273" mass="29332">MTTPAAADVLQVREEAGVAWLTLHRPERLNALDDTLVLALRQYFQGLTLQSSARVVVLRGAGRAFCAGLDLRDVDLERMPDAATMLQRQRGIRDIMVAMRRCPQPIVSLVQGAASGGGFALALASDLRLATPDARMNAAFIRIGLSACDVGVSYFLPRMVGSSVAAEYLLTGRFIDAPRAQQLGLVSRVGPMDEIEAEARSLCADMLRATPLGLALTKDALGHAVDAASLEAAMAIEDRNQVLCTQTPDFQEGVRAFLARREPRYGASSPVKP</sequence>
<proteinExistence type="inferred from homology"/>
<dbReference type="InterPro" id="IPR001753">
    <property type="entry name" value="Enoyl-CoA_hydra/iso"/>
</dbReference>
<comment type="similarity">
    <text evidence="1 2">Belongs to the enoyl-CoA hydratase/isomerase family.</text>
</comment>
<dbReference type="PANTHER" id="PTHR42964">
    <property type="entry name" value="ENOYL-COA HYDRATASE"/>
    <property type="match status" value="1"/>
</dbReference>
<dbReference type="PROSITE" id="PS00166">
    <property type="entry name" value="ENOYL_COA_HYDRATASE"/>
    <property type="match status" value="1"/>
</dbReference>
<dbReference type="GO" id="GO:0003824">
    <property type="term" value="F:catalytic activity"/>
    <property type="evidence" value="ECO:0007669"/>
    <property type="project" value="InterPro"/>
</dbReference>
<keyword evidence="4" id="KW-1185">Reference proteome</keyword>
<gene>
    <name evidence="3" type="ORF">NS331_03090</name>
</gene>
<evidence type="ECO:0000313" key="4">
    <source>
        <dbReference type="Proteomes" id="UP000072741"/>
    </source>
</evidence>
<dbReference type="CDD" id="cd06558">
    <property type="entry name" value="crotonase-like"/>
    <property type="match status" value="1"/>
</dbReference>
<dbReference type="OrthoDB" id="4608673at2"/>
<dbReference type="Gene3D" id="3.90.226.10">
    <property type="entry name" value="2-enoyl-CoA Hydratase, Chain A, domain 1"/>
    <property type="match status" value="1"/>
</dbReference>
<accession>A0A147HAD8</accession>
<evidence type="ECO:0000313" key="3">
    <source>
        <dbReference type="EMBL" id="KTT26916.1"/>
    </source>
</evidence>
<reference evidence="3 4" key="1">
    <citation type="journal article" date="2016" name="Front. Microbiol.">
        <title>Genomic Resource of Rice Seed Associated Bacteria.</title>
        <authorList>
            <person name="Midha S."/>
            <person name="Bansal K."/>
            <person name="Sharma S."/>
            <person name="Kumar N."/>
            <person name="Patil P.P."/>
            <person name="Chaudhry V."/>
            <person name="Patil P.B."/>
        </authorList>
    </citation>
    <scope>NUCLEOTIDE SEQUENCE [LARGE SCALE GENOMIC DNA]</scope>
    <source>
        <strain evidence="3 4">NS331</strain>
    </source>
</reference>
<dbReference type="InterPro" id="IPR014748">
    <property type="entry name" value="Enoyl-CoA_hydra_C"/>
</dbReference>
<dbReference type="Proteomes" id="UP000072741">
    <property type="component" value="Unassembled WGS sequence"/>
</dbReference>
<protein>
    <submittedName>
        <fullName evidence="3">Enoyl-CoA hydratase</fullName>
    </submittedName>
</protein>
<dbReference type="InterPro" id="IPR051683">
    <property type="entry name" value="Enoyl-CoA_Hydratase/Isomerase"/>
</dbReference>